<dbReference type="RefSeq" id="WP_025422192.1">
    <property type="nucleotide sequence ID" value="NZ_CP006569.1"/>
</dbReference>
<proteinExistence type="predicted"/>
<dbReference type="InterPro" id="IPR010352">
    <property type="entry name" value="DUF945"/>
</dbReference>
<dbReference type="HOGENOM" id="CLU_029683_2_0_6"/>
<organism evidence="1 2">
    <name type="scientific">Sodalis praecaptivus</name>
    <dbReference type="NCBI Taxonomy" id="1239307"/>
    <lineage>
        <taxon>Bacteria</taxon>
        <taxon>Pseudomonadati</taxon>
        <taxon>Pseudomonadota</taxon>
        <taxon>Gammaproteobacteria</taxon>
        <taxon>Enterobacterales</taxon>
        <taxon>Bruguierivoracaceae</taxon>
        <taxon>Sodalis</taxon>
    </lineage>
</organism>
<dbReference type="Proteomes" id="UP000019028">
    <property type="component" value="Chromosome"/>
</dbReference>
<evidence type="ECO:0000313" key="2">
    <source>
        <dbReference type="Proteomes" id="UP000019028"/>
    </source>
</evidence>
<dbReference type="EMBL" id="CP006569">
    <property type="protein sequence ID" value="AHF77057.1"/>
    <property type="molecule type" value="Genomic_DNA"/>
</dbReference>
<gene>
    <name evidence="1" type="ORF">Sant_2007</name>
</gene>
<keyword evidence="2" id="KW-1185">Reference proteome</keyword>
<sequence>MKKTLVAVSVIVILGAAWTGGAWYTGKQFQRRLPDLVNDANARLQSAFPQSGLRFAAENYRRGVFTSHVDVVVQSDGSTGDNKLLKPGEEVRFNEKVDHGPFPFAQLKKGVLIPSMASVHSELAKTAKTQPLFDAAKANVPLVAETRFGYGGNTVSKITLAAMDFQNNQTLIRASGGTFDVDADGDGDKLKVSGGIDSLVLGGLNQWQQREQLTVHDFTVDNDTHNGKQGYSIGDNTLKARTLVYNLDGKDILSIDALSQVTHAQEDGDKLSVQVAYALDALHIQGQNFGAGKLNITLSNLDGKAIEAFSDQYHQQVAQIMQQTGAVDPQQQQAQITQAFLQQLPTALKGSPYLTVAPLSWKNGKGESTFTLTLNLNDPAAAQQAAQDPALTPDQQWARFVKKLDAKLTVPLDMATETTAQFARLQGYNEKDADQLAKQQVQGLAAMGQMFKLTTVADNTLTSSFQYADNQINLNGQKMSIQNFLGLFGVLGLPEGAPPPAAPPAVPQP</sequence>
<dbReference type="Pfam" id="PF06097">
    <property type="entry name" value="DUF945"/>
    <property type="match status" value="1"/>
</dbReference>
<evidence type="ECO:0008006" key="3">
    <source>
        <dbReference type="Google" id="ProtNLM"/>
    </source>
</evidence>
<name>W0HX26_9GAMM</name>
<protein>
    <recommendedName>
        <fullName evidence="3">GTP-binding protein</fullName>
    </recommendedName>
</protein>
<dbReference type="OrthoDB" id="5444681at2"/>
<accession>W0HX26</accession>
<dbReference type="KEGG" id="sod:Sant_2007"/>
<dbReference type="PATRIC" id="fig|1239307.3.peg.2215"/>
<reference evidence="1 2" key="1">
    <citation type="journal article" date="2014" name="Genome Biol. Evol.">
        <title>Genome degeneration and adaptation in a nascent stage of symbiosis.</title>
        <authorList>
            <person name="Oakeson K.F."/>
            <person name="Gil R."/>
            <person name="Clayton A.L."/>
            <person name="Dunn D.M."/>
            <person name="von Niederhausern A.C."/>
            <person name="Hamil C."/>
            <person name="Aoyagi A."/>
            <person name="Duval B."/>
            <person name="Baca A."/>
            <person name="Silva F.J."/>
            <person name="Vallier A."/>
            <person name="Jackson D.G."/>
            <person name="Latorre A."/>
            <person name="Weiss R.B."/>
            <person name="Heddi A."/>
            <person name="Moya A."/>
            <person name="Dale C."/>
        </authorList>
    </citation>
    <scope>NUCLEOTIDE SEQUENCE [LARGE SCALE GENOMIC DNA]</scope>
    <source>
        <strain evidence="1 2">HS1</strain>
    </source>
</reference>
<dbReference type="AlphaFoldDB" id="W0HX26"/>
<evidence type="ECO:0000313" key="1">
    <source>
        <dbReference type="EMBL" id="AHF77057.1"/>
    </source>
</evidence>